<proteinExistence type="predicted"/>
<keyword evidence="2" id="KW-1185">Reference proteome</keyword>
<reference evidence="1" key="1">
    <citation type="submission" date="2022-09" db="EMBL/GenBank/DDBJ databases">
        <authorList>
            <person name="Cesa-Luna C."/>
            <person name="Girard L."/>
            <person name="Lood C."/>
            <person name="Hofte M."/>
            <person name="De Mot R."/>
        </authorList>
    </citation>
    <scope>NUCLEOTIDE SEQUENCE</scope>
    <source>
        <strain evidence="1">B1M3-32</strain>
    </source>
</reference>
<name>A0A9X2XLZ7_9PSED</name>
<evidence type="ECO:0000313" key="2">
    <source>
        <dbReference type="Proteomes" id="UP001139955"/>
    </source>
</evidence>
<sequence length="187" mass="19633">MTLSLQDIKPDQVEAFSKQSRAAFDAEIKSRQAVLSAKPALQEVLNQNVHPQSLCGCGCQQNVCGYFCFEGCGCGCAPHPETIQISSSLAIIGPEAPQQGTKVRFIGQASGSGSNIDISNAYLQGTVPDAENLVNVPLTLQLAINGGTLSLSLYEGNRLLTVLTHPTQYGTISGQFFGGGTGKFVPA</sequence>
<evidence type="ECO:0000313" key="1">
    <source>
        <dbReference type="EMBL" id="MCU7250889.1"/>
    </source>
</evidence>
<protein>
    <submittedName>
        <fullName evidence="1">Uncharacterized protein</fullName>
    </submittedName>
</protein>
<reference evidence="1" key="2">
    <citation type="journal article" date="2023" name="mSystems">
        <title>Charting the Lipopeptidome of Nonpathogenic Pseudomonas.</title>
        <authorList>
            <person name="Cesa-Luna C."/>
            <person name="Geudens N."/>
            <person name="Girard L."/>
            <person name="De Roo V."/>
            <person name="Maklad H.R."/>
            <person name="Martins J.C."/>
            <person name="Hofte M."/>
            <person name="De Mot R."/>
        </authorList>
    </citation>
    <scope>NUCLEOTIDE SEQUENCE</scope>
    <source>
        <strain evidence="1">B1M3-32</strain>
    </source>
</reference>
<dbReference type="Proteomes" id="UP001139955">
    <property type="component" value="Unassembled WGS sequence"/>
</dbReference>
<dbReference type="RefSeq" id="WP_217834370.1">
    <property type="nucleotide sequence ID" value="NZ_JAOSKY010000018.1"/>
</dbReference>
<gene>
    <name evidence="1" type="ORF">OC940_23995</name>
</gene>
<comment type="caution">
    <text evidence="1">The sequence shown here is derived from an EMBL/GenBank/DDBJ whole genome shotgun (WGS) entry which is preliminary data.</text>
</comment>
<dbReference type="EMBL" id="JAOSKY010000018">
    <property type="protein sequence ID" value="MCU7250889.1"/>
    <property type="molecule type" value="Genomic_DNA"/>
</dbReference>
<dbReference type="AlphaFoldDB" id="A0A9X2XLZ7"/>
<accession>A0A9X2XLZ7</accession>
<organism evidence="1 2">
    <name type="scientific">Pseudomonas koreensis</name>
    <dbReference type="NCBI Taxonomy" id="198620"/>
    <lineage>
        <taxon>Bacteria</taxon>
        <taxon>Pseudomonadati</taxon>
        <taxon>Pseudomonadota</taxon>
        <taxon>Gammaproteobacteria</taxon>
        <taxon>Pseudomonadales</taxon>
        <taxon>Pseudomonadaceae</taxon>
        <taxon>Pseudomonas</taxon>
    </lineage>
</organism>